<feature type="transmembrane region" description="Helical" evidence="1">
    <location>
        <begin position="52"/>
        <end position="74"/>
    </location>
</feature>
<dbReference type="Proteomes" id="UP001379945">
    <property type="component" value="Unassembled WGS sequence"/>
</dbReference>
<sequence length="138" mass="15294">MVAPAEPTGAVLARLLLNPPPGLPHHLVAWGGLLRQDIAQAQRHTLRQLLRLAVGLAAAVVASTLAGVWLMLWWVAGHPPTSLLEWLLMATVPALPLLLALWMFTSWRSGQRDAVWSRHWAVWQQQAAADWALLRDSR</sequence>
<keyword evidence="1" id="KW-0812">Transmembrane</keyword>
<keyword evidence="3" id="KW-1185">Reference proteome</keyword>
<organism evidence="2 3">
    <name type="scientific">Ideonella margarita</name>
    <dbReference type="NCBI Taxonomy" id="2984191"/>
    <lineage>
        <taxon>Bacteria</taxon>
        <taxon>Pseudomonadati</taxon>
        <taxon>Pseudomonadota</taxon>
        <taxon>Betaproteobacteria</taxon>
        <taxon>Burkholderiales</taxon>
        <taxon>Sphaerotilaceae</taxon>
        <taxon>Ideonella</taxon>
    </lineage>
</organism>
<evidence type="ECO:0000313" key="3">
    <source>
        <dbReference type="Proteomes" id="UP001379945"/>
    </source>
</evidence>
<protein>
    <recommendedName>
        <fullName evidence="4">Membrane protein YqjE</fullName>
    </recommendedName>
</protein>
<keyword evidence="1" id="KW-0472">Membrane</keyword>
<keyword evidence="1" id="KW-1133">Transmembrane helix</keyword>
<dbReference type="EMBL" id="JBBUTI010000011">
    <property type="protein sequence ID" value="MEK8047782.1"/>
    <property type="molecule type" value="Genomic_DNA"/>
</dbReference>
<evidence type="ECO:0000313" key="2">
    <source>
        <dbReference type="EMBL" id="MEK8047782.1"/>
    </source>
</evidence>
<gene>
    <name evidence="2" type="ORF">AACH00_15580</name>
</gene>
<reference evidence="2 3" key="1">
    <citation type="submission" date="2024-04" db="EMBL/GenBank/DDBJ databases">
        <title>Novel species of the genus Ideonella isolated from streams.</title>
        <authorList>
            <person name="Lu H."/>
        </authorList>
    </citation>
    <scope>NUCLEOTIDE SEQUENCE [LARGE SCALE GENOMIC DNA]</scope>
    <source>
        <strain evidence="2 3">LYT19W</strain>
    </source>
</reference>
<name>A0ABU9CBE6_9BURK</name>
<feature type="transmembrane region" description="Helical" evidence="1">
    <location>
        <begin position="86"/>
        <end position="104"/>
    </location>
</feature>
<comment type="caution">
    <text evidence="2">The sequence shown here is derived from an EMBL/GenBank/DDBJ whole genome shotgun (WGS) entry which is preliminary data.</text>
</comment>
<evidence type="ECO:0000256" key="1">
    <source>
        <dbReference type="SAM" id="Phobius"/>
    </source>
</evidence>
<dbReference type="RefSeq" id="WP_341400090.1">
    <property type="nucleotide sequence ID" value="NZ_JBBUTI010000011.1"/>
</dbReference>
<proteinExistence type="predicted"/>
<evidence type="ECO:0008006" key="4">
    <source>
        <dbReference type="Google" id="ProtNLM"/>
    </source>
</evidence>
<accession>A0ABU9CBE6</accession>